<evidence type="ECO:0000259" key="2">
    <source>
        <dbReference type="PROSITE" id="PS00028"/>
    </source>
</evidence>
<dbReference type="OrthoDB" id="3758860at2759"/>
<reference evidence="3" key="1">
    <citation type="journal article" date="2020" name="Stud. Mycol.">
        <title>101 Dothideomycetes genomes: a test case for predicting lifestyles and emergence of pathogens.</title>
        <authorList>
            <person name="Haridas S."/>
            <person name="Albert R."/>
            <person name="Binder M."/>
            <person name="Bloem J."/>
            <person name="Labutti K."/>
            <person name="Salamov A."/>
            <person name="Andreopoulos B."/>
            <person name="Baker S."/>
            <person name="Barry K."/>
            <person name="Bills G."/>
            <person name="Bluhm B."/>
            <person name="Cannon C."/>
            <person name="Castanera R."/>
            <person name="Culley D."/>
            <person name="Daum C."/>
            <person name="Ezra D."/>
            <person name="Gonzalez J."/>
            <person name="Henrissat B."/>
            <person name="Kuo A."/>
            <person name="Liang C."/>
            <person name="Lipzen A."/>
            <person name="Lutzoni F."/>
            <person name="Magnuson J."/>
            <person name="Mondo S."/>
            <person name="Nolan M."/>
            <person name="Ohm R."/>
            <person name="Pangilinan J."/>
            <person name="Park H.-J."/>
            <person name="Ramirez L."/>
            <person name="Alfaro M."/>
            <person name="Sun H."/>
            <person name="Tritt A."/>
            <person name="Yoshinaga Y."/>
            <person name="Zwiers L.-H."/>
            <person name="Turgeon B."/>
            <person name="Goodwin S."/>
            <person name="Spatafora J."/>
            <person name="Crous P."/>
            <person name="Grigoriev I."/>
        </authorList>
    </citation>
    <scope>NUCLEOTIDE SEQUENCE</scope>
    <source>
        <strain evidence="3">CBS 207.26</strain>
    </source>
</reference>
<evidence type="ECO:0000256" key="1">
    <source>
        <dbReference type="SAM" id="MobiDB-lite"/>
    </source>
</evidence>
<protein>
    <recommendedName>
        <fullName evidence="2">C2H2-type domain-containing protein</fullName>
    </recommendedName>
</protein>
<feature type="region of interest" description="Disordered" evidence="1">
    <location>
        <begin position="160"/>
        <end position="188"/>
    </location>
</feature>
<feature type="domain" description="C2H2-type" evidence="2">
    <location>
        <begin position="217"/>
        <end position="240"/>
    </location>
</feature>
<organism evidence="3 4">
    <name type="scientific">Zopfia rhizophila CBS 207.26</name>
    <dbReference type="NCBI Taxonomy" id="1314779"/>
    <lineage>
        <taxon>Eukaryota</taxon>
        <taxon>Fungi</taxon>
        <taxon>Dikarya</taxon>
        <taxon>Ascomycota</taxon>
        <taxon>Pezizomycotina</taxon>
        <taxon>Dothideomycetes</taxon>
        <taxon>Dothideomycetes incertae sedis</taxon>
        <taxon>Zopfiaceae</taxon>
        <taxon>Zopfia</taxon>
    </lineage>
</organism>
<dbReference type="EMBL" id="ML994623">
    <property type="protein sequence ID" value="KAF2188712.1"/>
    <property type="molecule type" value="Genomic_DNA"/>
</dbReference>
<keyword evidence="4" id="KW-1185">Reference proteome</keyword>
<gene>
    <name evidence="3" type="ORF">K469DRAFT_684708</name>
</gene>
<dbReference type="InterPro" id="IPR013087">
    <property type="entry name" value="Znf_C2H2_type"/>
</dbReference>
<feature type="compositionally biased region" description="Polar residues" evidence="1">
    <location>
        <begin position="14"/>
        <end position="23"/>
    </location>
</feature>
<feature type="region of interest" description="Disordered" evidence="1">
    <location>
        <begin position="1"/>
        <end position="39"/>
    </location>
</feature>
<feature type="region of interest" description="Disordered" evidence="1">
    <location>
        <begin position="74"/>
        <end position="97"/>
    </location>
</feature>
<evidence type="ECO:0000313" key="4">
    <source>
        <dbReference type="Proteomes" id="UP000800200"/>
    </source>
</evidence>
<dbReference type="Proteomes" id="UP000800200">
    <property type="component" value="Unassembled WGS sequence"/>
</dbReference>
<dbReference type="PROSITE" id="PS00028">
    <property type="entry name" value="ZINC_FINGER_C2H2_1"/>
    <property type="match status" value="1"/>
</dbReference>
<name>A0A6A6ED44_9PEZI</name>
<feature type="compositionally biased region" description="Polar residues" evidence="1">
    <location>
        <begin position="549"/>
        <end position="563"/>
    </location>
</feature>
<proteinExistence type="predicted"/>
<dbReference type="AlphaFoldDB" id="A0A6A6ED44"/>
<sequence length="563" mass="62523">MSTSHGIPFHSELATDTDTTGGLSDNIELPRNSHNQLDGENMEAGTYPDPLRGVPDDILFRSLYSRGLFCPPTLPSNGSAQHPHGVQSSRAGSSFSLHRLSNGSSLRSCSSSAATSLRSVAAPQSRSLLMHSMASHIDGGEILQWPDGTICSENAHLSNNIPQHSRLGDTGRGIEPPQDPNTRNSEDSVTGKQFFCTFCYELDIARNFHETGEEWHCRAQSCADVFSRESDFKKHCDKQHPEKGYPHEKISVPENRAYACGFKGCRKITYNWKDRCNHVARCMLEGGEWSYSWKMRNLLRQDVVSGTWKKVRSNWGQRLDIDPSALEWHPKTSRNLRQQLECNSFGLDLENLLERLFKLGHPHYNVHCSDGFPVPSSRSASDYPSSGTGTLDPVAFEQDNSFIAAPSFFDQPPVSSSFEDIDFNLDAESVNPSEKRYSVAMTDVEPPAATNTDPSLPALDHAPSDLMTWQEFALSNTTPPLPETCPEGTGEVAQDGQKTSPRRNLVRKSKSWLTCKKSQQLQQPIVTNHPDLALNYRHPTPARKPPSMSPTGFNGNSMFNYPA</sequence>
<accession>A0A6A6ED44</accession>
<feature type="compositionally biased region" description="Polar residues" evidence="1">
    <location>
        <begin position="75"/>
        <end position="96"/>
    </location>
</feature>
<feature type="region of interest" description="Disordered" evidence="1">
    <location>
        <begin position="541"/>
        <end position="563"/>
    </location>
</feature>
<evidence type="ECO:0000313" key="3">
    <source>
        <dbReference type="EMBL" id="KAF2188712.1"/>
    </source>
</evidence>